<organism evidence="2 3">
    <name type="scientific">Sciurus carolinensis</name>
    <name type="common">Eastern gray squirrel</name>
    <dbReference type="NCBI Taxonomy" id="30640"/>
    <lineage>
        <taxon>Eukaryota</taxon>
        <taxon>Metazoa</taxon>
        <taxon>Chordata</taxon>
        <taxon>Craniata</taxon>
        <taxon>Vertebrata</taxon>
        <taxon>Euteleostomi</taxon>
        <taxon>Mammalia</taxon>
        <taxon>Eutheria</taxon>
        <taxon>Euarchontoglires</taxon>
        <taxon>Glires</taxon>
        <taxon>Rodentia</taxon>
        <taxon>Sciuromorpha</taxon>
        <taxon>Sciuridae</taxon>
        <taxon>Sciurinae</taxon>
        <taxon>Sciurini</taxon>
        <taxon>Sciurus</taxon>
    </lineage>
</organism>
<keyword evidence="3" id="KW-1185">Reference proteome</keyword>
<dbReference type="Proteomes" id="UP001166674">
    <property type="component" value="Unassembled WGS sequence"/>
</dbReference>
<feature type="region of interest" description="Disordered" evidence="1">
    <location>
        <begin position="222"/>
        <end position="253"/>
    </location>
</feature>
<dbReference type="Gene3D" id="2.130.10.10">
    <property type="entry name" value="YVTN repeat-like/Quinoprotein amine dehydrogenase"/>
    <property type="match status" value="1"/>
</dbReference>
<feature type="non-terminal residue" evidence="2">
    <location>
        <position position="1"/>
    </location>
</feature>
<dbReference type="PANTHER" id="PTHR13083">
    <property type="entry name" value="WD REPEAT-CONTAINING PROTEIN 91"/>
    <property type="match status" value="1"/>
</dbReference>
<dbReference type="GO" id="GO:0051898">
    <property type="term" value="P:negative regulation of phosphatidylinositol 3-kinase/protein kinase B signal transduction"/>
    <property type="evidence" value="ECO:0007669"/>
    <property type="project" value="InterPro"/>
</dbReference>
<dbReference type="InterPro" id="IPR039724">
    <property type="entry name" value="WDR91"/>
</dbReference>
<feature type="compositionally biased region" description="Polar residues" evidence="1">
    <location>
        <begin position="224"/>
        <end position="239"/>
    </location>
</feature>
<comment type="caution">
    <text evidence="2">The sequence shown here is derived from an EMBL/GenBank/DDBJ whole genome shotgun (WGS) entry which is preliminary data.</text>
</comment>
<evidence type="ECO:0000256" key="1">
    <source>
        <dbReference type="SAM" id="MobiDB-lite"/>
    </source>
</evidence>
<protein>
    <submittedName>
        <fullName evidence="2">WD repeat-containing protein 91</fullName>
    </submittedName>
</protein>
<feature type="region of interest" description="Disordered" evidence="1">
    <location>
        <begin position="1"/>
        <end position="20"/>
    </location>
</feature>
<sequence>CSEMKLEASGPENEPCPDLHMEPVEPLTLVSTAGPKGGGRPELPFIVLGQEEYGEHHSSIMYCRPQGQQLGLLLLDSVLGTVHLYDTKAKNNLCEININDDMSRILSLMCRTKGTSFICSAAALCLTSQVDSSAPDIGSKGIATCRQPFQFSLDPEPIAINCMTFNHNGNLLVTGAADDVIWLFAGSLGDNQAPGVTVDWSTAMDCGTCFTASMDGKIKLTTPWPLNSEGSASSNTTEQYCPGAEEEQDTLLPGPCQCGRVSGKDGPGDSGLSSCSD</sequence>
<dbReference type="AlphaFoldDB" id="A0AA41N759"/>
<dbReference type="GO" id="GO:0031901">
    <property type="term" value="C:early endosome membrane"/>
    <property type="evidence" value="ECO:0007669"/>
    <property type="project" value="TreeGrafter"/>
</dbReference>
<evidence type="ECO:0000313" key="3">
    <source>
        <dbReference type="Proteomes" id="UP001166674"/>
    </source>
</evidence>
<evidence type="ECO:0000313" key="2">
    <source>
        <dbReference type="EMBL" id="MBZ3884888.1"/>
    </source>
</evidence>
<dbReference type="GO" id="GO:0141039">
    <property type="term" value="F:phosphatidylinositol 3-kinase inhibitor activity"/>
    <property type="evidence" value="ECO:0007669"/>
    <property type="project" value="InterPro"/>
</dbReference>
<dbReference type="SUPFAM" id="SSF50978">
    <property type="entry name" value="WD40 repeat-like"/>
    <property type="match status" value="1"/>
</dbReference>
<dbReference type="InterPro" id="IPR015943">
    <property type="entry name" value="WD40/YVTN_repeat-like_dom_sf"/>
</dbReference>
<reference evidence="2" key="1">
    <citation type="submission" date="2020-03" db="EMBL/GenBank/DDBJ databases">
        <title>Studies in the Genomics of Life Span.</title>
        <authorList>
            <person name="Glass D."/>
        </authorList>
    </citation>
    <scope>NUCLEOTIDE SEQUENCE</scope>
    <source>
        <strain evidence="2">SUZIE</strain>
        <tissue evidence="2">Muscle</tissue>
    </source>
</reference>
<dbReference type="GO" id="GO:0031902">
    <property type="term" value="C:late endosome membrane"/>
    <property type="evidence" value="ECO:0007669"/>
    <property type="project" value="TreeGrafter"/>
</dbReference>
<accession>A0AA41N759</accession>
<dbReference type="InterPro" id="IPR036322">
    <property type="entry name" value="WD40_repeat_dom_sf"/>
</dbReference>
<proteinExistence type="predicted"/>
<dbReference type="EMBL" id="JAATJV010396036">
    <property type="protein sequence ID" value="MBZ3884888.1"/>
    <property type="molecule type" value="Genomic_DNA"/>
</dbReference>
<name>A0AA41N759_SCICA</name>
<gene>
    <name evidence="2" type="ORF">SUZIE_180190</name>
</gene>
<dbReference type="PANTHER" id="PTHR13083:SF3">
    <property type="entry name" value="WD REPEAT-CONTAINING PROTEIN 91"/>
    <property type="match status" value="1"/>
</dbReference>
<dbReference type="GO" id="GO:0045022">
    <property type="term" value="P:early endosome to late endosome transport"/>
    <property type="evidence" value="ECO:0007669"/>
    <property type="project" value="InterPro"/>
</dbReference>